<feature type="domain" description="Ammonium transporter AmtB-like" evidence="9">
    <location>
        <begin position="19"/>
        <end position="197"/>
    </location>
</feature>
<keyword evidence="5 8" id="KW-1133">Transmembrane helix</keyword>
<dbReference type="GO" id="GO:0005886">
    <property type="term" value="C:plasma membrane"/>
    <property type="evidence" value="ECO:0007669"/>
    <property type="project" value="TreeGrafter"/>
</dbReference>
<evidence type="ECO:0000256" key="6">
    <source>
        <dbReference type="ARBA" id="ARBA00023136"/>
    </source>
</evidence>
<evidence type="ECO:0000256" key="2">
    <source>
        <dbReference type="ARBA" id="ARBA00005887"/>
    </source>
</evidence>
<evidence type="ECO:0000256" key="5">
    <source>
        <dbReference type="ARBA" id="ARBA00022989"/>
    </source>
</evidence>
<keyword evidence="4 8" id="KW-0812">Transmembrane</keyword>
<name>A0A813FN86_POLGL</name>
<evidence type="ECO:0000256" key="1">
    <source>
        <dbReference type="ARBA" id="ARBA00004141"/>
    </source>
</evidence>
<evidence type="ECO:0000313" key="11">
    <source>
        <dbReference type="Proteomes" id="UP000654075"/>
    </source>
</evidence>
<feature type="transmembrane region" description="Helical" evidence="8">
    <location>
        <begin position="18"/>
        <end position="39"/>
    </location>
</feature>
<dbReference type="InterPro" id="IPR029020">
    <property type="entry name" value="Ammonium/urea_transptr"/>
</dbReference>
<dbReference type="Proteomes" id="UP000654075">
    <property type="component" value="Unassembled WGS sequence"/>
</dbReference>
<evidence type="ECO:0000259" key="9">
    <source>
        <dbReference type="Pfam" id="PF00909"/>
    </source>
</evidence>
<comment type="similarity">
    <text evidence="2">Belongs to the ammonia transporter channel (TC 1.A.11.2) family.</text>
</comment>
<dbReference type="OrthoDB" id="3003399at2759"/>
<gene>
    <name evidence="10" type="ORF">PGLA1383_LOCUS33320</name>
</gene>
<dbReference type="OMA" id="LGRYDCG"/>
<feature type="transmembrane region" description="Helical" evidence="8">
    <location>
        <begin position="168"/>
        <end position="189"/>
    </location>
</feature>
<dbReference type="EMBL" id="CAJNNV010025668">
    <property type="protein sequence ID" value="CAE8615606.1"/>
    <property type="molecule type" value="Genomic_DNA"/>
</dbReference>
<keyword evidence="6 8" id="KW-0472">Membrane</keyword>
<dbReference type="AlphaFoldDB" id="A0A813FN86"/>
<feature type="transmembrane region" description="Helical" evidence="8">
    <location>
        <begin position="104"/>
        <end position="124"/>
    </location>
</feature>
<comment type="caution">
    <text evidence="10">The sequence shown here is derived from an EMBL/GenBank/DDBJ whole genome shotgun (WGS) entry which is preliminary data.</text>
</comment>
<keyword evidence="3" id="KW-0813">Transport</keyword>
<keyword evidence="11" id="KW-1185">Reference proteome</keyword>
<evidence type="ECO:0000256" key="3">
    <source>
        <dbReference type="ARBA" id="ARBA00022448"/>
    </source>
</evidence>
<proteinExistence type="inferred from homology"/>
<evidence type="ECO:0000256" key="7">
    <source>
        <dbReference type="ARBA" id="ARBA00023177"/>
    </source>
</evidence>
<evidence type="ECO:0000313" key="10">
    <source>
        <dbReference type="EMBL" id="CAE8615606.1"/>
    </source>
</evidence>
<evidence type="ECO:0000256" key="4">
    <source>
        <dbReference type="ARBA" id="ARBA00022692"/>
    </source>
</evidence>
<dbReference type="PANTHER" id="PTHR43029">
    <property type="entry name" value="AMMONIUM TRANSPORTER MEP2"/>
    <property type="match status" value="1"/>
</dbReference>
<dbReference type="Pfam" id="PF00909">
    <property type="entry name" value="Ammonium_transp"/>
    <property type="match status" value="1"/>
</dbReference>
<comment type="subcellular location">
    <subcellularLocation>
        <location evidence="1">Membrane</location>
        <topology evidence="1">Multi-pass membrane protein</topology>
    </subcellularLocation>
</comment>
<keyword evidence="7" id="KW-0924">Ammonia transport</keyword>
<evidence type="ECO:0000256" key="8">
    <source>
        <dbReference type="SAM" id="Phobius"/>
    </source>
</evidence>
<dbReference type="GO" id="GO:0008519">
    <property type="term" value="F:ammonium channel activity"/>
    <property type="evidence" value="ECO:0007669"/>
    <property type="project" value="InterPro"/>
</dbReference>
<sequence length="203" mass="21640">MAEVAANVALDAPDGTTVLVLASAIFVFLMTIPGLALFYGSLVSRKNLIDTMLQSVVLTGTIPLVYWLIGYSLCFSTPSNGFIGGTERAFLNWGPASVYAGVPEGAWCIFQLTFGLITAAIAVGAVAERTFLWPIVVLANIWFLIVYCPICHMVWGGGILQQWGVLDTAGGLVVETASGVTALTLCYWVGSRKQKGDEPDKEA</sequence>
<dbReference type="SUPFAM" id="SSF111352">
    <property type="entry name" value="Ammonium transporter"/>
    <property type="match status" value="1"/>
</dbReference>
<protein>
    <recommendedName>
        <fullName evidence="9">Ammonium transporter AmtB-like domain-containing protein</fullName>
    </recommendedName>
</protein>
<dbReference type="InterPro" id="IPR024041">
    <property type="entry name" value="NH4_transpt_AmtB-like_dom"/>
</dbReference>
<dbReference type="PANTHER" id="PTHR43029:SF10">
    <property type="entry name" value="AMMONIUM TRANSPORTER MEP2"/>
    <property type="match status" value="1"/>
</dbReference>
<organism evidence="10 11">
    <name type="scientific">Polarella glacialis</name>
    <name type="common">Dinoflagellate</name>
    <dbReference type="NCBI Taxonomy" id="89957"/>
    <lineage>
        <taxon>Eukaryota</taxon>
        <taxon>Sar</taxon>
        <taxon>Alveolata</taxon>
        <taxon>Dinophyceae</taxon>
        <taxon>Suessiales</taxon>
        <taxon>Suessiaceae</taxon>
        <taxon>Polarella</taxon>
    </lineage>
</organism>
<dbReference type="Gene3D" id="1.10.3430.10">
    <property type="entry name" value="Ammonium transporter AmtB like domains"/>
    <property type="match status" value="1"/>
</dbReference>
<dbReference type="InterPro" id="IPR001905">
    <property type="entry name" value="Ammonium_transpt"/>
</dbReference>
<reference evidence="10" key="1">
    <citation type="submission" date="2021-02" db="EMBL/GenBank/DDBJ databases">
        <authorList>
            <person name="Dougan E. K."/>
            <person name="Rhodes N."/>
            <person name="Thang M."/>
            <person name="Chan C."/>
        </authorList>
    </citation>
    <scope>NUCLEOTIDE SEQUENCE</scope>
</reference>
<accession>A0A813FN86</accession>
<feature type="non-terminal residue" evidence="10">
    <location>
        <position position="1"/>
    </location>
</feature>
<feature type="transmembrane region" description="Helical" evidence="8">
    <location>
        <begin position="131"/>
        <end position="156"/>
    </location>
</feature>